<keyword evidence="2" id="KW-1185">Reference proteome</keyword>
<proteinExistence type="predicted"/>
<gene>
    <name evidence="1" type="ORF">HC031_05270</name>
</gene>
<evidence type="ECO:0008006" key="3">
    <source>
        <dbReference type="Google" id="ProtNLM"/>
    </source>
</evidence>
<accession>A0ABX0XUP7</accession>
<comment type="caution">
    <text evidence="1">The sequence shown here is derived from an EMBL/GenBank/DDBJ whole genome shotgun (WGS) entry which is preliminary data.</text>
</comment>
<dbReference type="EMBL" id="JAATVY010000002">
    <property type="protein sequence ID" value="NJC69130.1"/>
    <property type="molecule type" value="Genomic_DNA"/>
</dbReference>
<dbReference type="RefSeq" id="WP_167923981.1">
    <property type="nucleotide sequence ID" value="NZ_JAATVY010000002.1"/>
</dbReference>
<sequence>MNSEHPTWRVEVGFVGTPPARQIETASGVSAVETAGPVVRCLVTGSFQPFLEALRGHEVITLQSTPTVEPSSSPRVEGGR</sequence>
<evidence type="ECO:0000313" key="2">
    <source>
        <dbReference type="Proteomes" id="UP000722989"/>
    </source>
</evidence>
<protein>
    <recommendedName>
        <fullName evidence="3">DUF397 domain-containing protein</fullName>
    </recommendedName>
</protein>
<organism evidence="1 2">
    <name type="scientific">Planosporangium thailandense</name>
    <dbReference type="NCBI Taxonomy" id="765197"/>
    <lineage>
        <taxon>Bacteria</taxon>
        <taxon>Bacillati</taxon>
        <taxon>Actinomycetota</taxon>
        <taxon>Actinomycetes</taxon>
        <taxon>Micromonosporales</taxon>
        <taxon>Micromonosporaceae</taxon>
        <taxon>Planosporangium</taxon>
    </lineage>
</organism>
<name>A0ABX0XUP7_9ACTN</name>
<reference evidence="1 2" key="1">
    <citation type="submission" date="2020-03" db="EMBL/GenBank/DDBJ databases">
        <title>WGS of the type strain of Planosporangium spp.</title>
        <authorList>
            <person name="Thawai C."/>
        </authorList>
    </citation>
    <scope>NUCLEOTIDE SEQUENCE [LARGE SCALE GENOMIC DNA]</scope>
    <source>
        <strain evidence="1 2">TBRC 5610</strain>
    </source>
</reference>
<evidence type="ECO:0000313" key="1">
    <source>
        <dbReference type="EMBL" id="NJC69130.1"/>
    </source>
</evidence>
<dbReference type="Proteomes" id="UP000722989">
    <property type="component" value="Unassembled WGS sequence"/>
</dbReference>